<organism evidence="16 17">
    <name type="scientific">Sediminicola luteus</name>
    <dbReference type="NCBI Taxonomy" id="319238"/>
    <lineage>
        <taxon>Bacteria</taxon>
        <taxon>Pseudomonadati</taxon>
        <taxon>Bacteroidota</taxon>
        <taxon>Flavobacteriia</taxon>
        <taxon>Flavobacteriales</taxon>
        <taxon>Flavobacteriaceae</taxon>
        <taxon>Sediminicola</taxon>
    </lineage>
</organism>
<dbReference type="Gene3D" id="1.10.390.10">
    <property type="entry name" value="Neutral Protease Domain 2"/>
    <property type="match status" value="1"/>
</dbReference>
<dbReference type="Pfam" id="PF02868">
    <property type="entry name" value="Peptidase_M4_C"/>
    <property type="match status" value="1"/>
</dbReference>
<dbReference type="CDD" id="cd09597">
    <property type="entry name" value="M4_TLP"/>
    <property type="match status" value="1"/>
</dbReference>
<keyword evidence="6" id="KW-0862">Zinc</keyword>
<dbReference type="RefSeq" id="WP_354616728.1">
    <property type="nucleotide sequence ID" value="NZ_JBEWYP010000001.1"/>
</dbReference>
<feature type="region of interest" description="Disordered" evidence="9">
    <location>
        <begin position="1138"/>
        <end position="1179"/>
    </location>
</feature>
<dbReference type="InterPro" id="IPR001570">
    <property type="entry name" value="Peptidase_M4_C_domain"/>
</dbReference>
<evidence type="ECO:0000259" key="12">
    <source>
        <dbReference type="Pfam" id="PF02868"/>
    </source>
</evidence>
<dbReference type="InterPro" id="IPR027268">
    <property type="entry name" value="Peptidase_M4/M1_CTD_sf"/>
</dbReference>
<dbReference type="SUPFAM" id="SSF141072">
    <property type="entry name" value="CalX-like"/>
    <property type="match status" value="1"/>
</dbReference>
<protein>
    <submittedName>
        <fullName evidence="16">M4 family metallopeptidase</fullName>
    </submittedName>
</protein>
<sequence>MIKPLPKKIILGAAFCFQGLFMLNAQTSAQDISANLSQDSRVTQFTMEPNRGTPSLIKLKSAGETLSLNDTPAFLRSVLGMGQETTFTITATTSSNGIQVDKFQQFTNGIKVEHGVFKAMSKKGIVFGFTAEYYSLPASITSTPSLSESAALQKALDHVGATTYAWDYIQSLGNSPEITAAYNEVYPKGELVFVDNYLTDVVDLALAYKFNIYAAEPLSRADIYVDAASGQVLLLDAIIKHADGSHTKEDIKKEIKPAAKTVYGPMPYAAASGDTRYAGTRIFDTSMDSNGNWVLKGTTPSGVENETRSYEGLGGLPISAPISQFAVAIADGDGDLLNPETADNNWTSAEHRKDDFSMPYGPVVPSDGIPTVGHNEAHNDDVALDAHWGTEVVLDYWKNVHNRSSYDDKGTKVVNYVHYGDAYDNAFWNGTAMTYGDGSYQGGQKPNGSFAPLTSMDVCAHEIGHGVCEFTADLVYQRESGAMNEGFSDIWGAAVEAYVLAQIDGTLNYDPWGIGEQIDERDGGLQPGEAGSRALRWMDNPKSAGDPDSYGGQNWINPECGTPTLANDQCGVHTNSGVLNKWYYLLVTGSGKSFSPGFNKPSADDQITDAGNQYSVQGIGFDAASKIAYMGETMLSPNAKFIEMRAASILAAQILYGPGSNEEVQTTNAWHGVDIGDAYNTGDPNTIAFNESNVQIFSESNAINGCDDANIFQVFFTGVDVDPSATINLSTAGSTATLGQDFSLSTNSLTFSGSEIKSLNITVYDDAIVENVETIVLSFNFNGVFHKQEYSISDNDFAPRTGNDTFDLMATETFSVDGVPAGWSIISLSDGNNVWKVNGDASAAGRAYISDGITDLPIYDTNSTSNTIFRSPMINAGAANDVTVSFDWEAGGELEEPLGPAIFDYGEFMYSLDGANYVSVEQYSGSGPLGAVTENGTYTGVINALDGKPFFLAWRWYNDTNAGTTFSFAIDNVKVTATPAGIETQKGESATTQVYKGNTIFLMSASDNALIAKIENASEDLGCVTMSVIDEGTSFRIFSNINTARPSKAFSITAANENATYDVTMYFTDDELNAFDDSINFVPMMVSSYNMDDATEDPNNIQYNGTLTDVNVADGFRAYTATFKGSGSMSIVQEFNYTPVEPTDPTDPTEPTDPKDPKDPEDCSCGPDDVKHGGKHSCDHKNSNHYVKGSKGNLGFFTVFPNPAVTTINIDTDANIMAVTVIDLMGVVVKSMDSVIPTNTVQMDVAGLNSGLFVMKVITDNGEIFELKFLKQ</sequence>
<dbReference type="EMBL" id="JBEWYP010000001">
    <property type="protein sequence ID" value="MET7027844.1"/>
    <property type="molecule type" value="Genomic_DNA"/>
</dbReference>
<evidence type="ECO:0000313" key="16">
    <source>
        <dbReference type="EMBL" id="MET7027844.1"/>
    </source>
</evidence>
<keyword evidence="7" id="KW-0106">Calcium</keyword>
<reference evidence="16 17" key="1">
    <citation type="submission" date="2024-07" db="EMBL/GenBank/DDBJ databases">
        <title>The genome sequence of type strain Sediminicola luteus GDMCC 1.2596T.</title>
        <authorList>
            <person name="Liu Y."/>
        </authorList>
    </citation>
    <scope>NUCLEOTIDE SEQUENCE [LARGE SCALE GENOMIC DNA]</scope>
    <source>
        <strain evidence="16 17">GDMCC 1.2596</strain>
    </source>
</reference>
<dbReference type="InterPro" id="IPR011096">
    <property type="entry name" value="FTP_domain"/>
</dbReference>
<feature type="domain" description="Peptidase M4 C-terminal" evidence="12">
    <location>
        <begin position="472"/>
        <end position="675"/>
    </location>
</feature>
<evidence type="ECO:0000256" key="7">
    <source>
        <dbReference type="ARBA" id="ARBA00022837"/>
    </source>
</evidence>
<keyword evidence="5" id="KW-0378">Hydrolase</keyword>
<dbReference type="Proteomes" id="UP001549773">
    <property type="component" value="Unassembled WGS sequence"/>
</dbReference>
<evidence type="ECO:0000256" key="8">
    <source>
        <dbReference type="ARBA" id="ARBA00023049"/>
    </source>
</evidence>
<evidence type="ECO:0000259" key="14">
    <source>
        <dbReference type="Pfam" id="PF07504"/>
    </source>
</evidence>
<feature type="compositionally biased region" description="Basic and acidic residues" evidence="9">
    <location>
        <begin position="1168"/>
        <end position="1179"/>
    </location>
</feature>
<dbReference type="Pfam" id="PF01447">
    <property type="entry name" value="Peptidase_M4"/>
    <property type="match status" value="1"/>
</dbReference>
<dbReference type="InterPro" id="IPR013856">
    <property type="entry name" value="Peptidase_M4_domain"/>
</dbReference>
<feature type="signal peptide" evidence="10">
    <location>
        <begin position="1"/>
        <end position="25"/>
    </location>
</feature>
<keyword evidence="1" id="KW-0645">Protease</keyword>
<dbReference type="InterPro" id="IPR003644">
    <property type="entry name" value="Calx_beta"/>
</dbReference>
<keyword evidence="2" id="KW-0479">Metal-binding</keyword>
<feature type="domain" description="Secretion system C-terminal sorting" evidence="15">
    <location>
        <begin position="1199"/>
        <end position="1265"/>
    </location>
</feature>
<evidence type="ECO:0000256" key="6">
    <source>
        <dbReference type="ARBA" id="ARBA00022833"/>
    </source>
</evidence>
<evidence type="ECO:0000256" key="2">
    <source>
        <dbReference type="ARBA" id="ARBA00022723"/>
    </source>
</evidence>
<feature type="compositionally biased region" description="Basic and acidic residues" evidence="9">
    <location>
        <begin position="1152"/>
        <end position="1161"/>
    </location>
</feature>
<evidence type="ECO:0000256" key="4">
    <source>
        <dbReference type="ARBA" id="ARBA00022737"/>
    </source>
</evidence>
<accession>A0ABV2TRE9</accession>
<dbReference type="Pfam" id="PF03160">
    <property type="entry name" value="Calx-beta"/>
    <property type="match status" value="1"/>
</dbReference>
<dbReference type="Gene3D" id="2.60.40.2030">
    <property type="match status" value="1"/>
</dbReference>
<dbReference type="SUPFAM" id="SSF55486">
    <property type="entry name" value="Metalloproteases ('zincins'), catalytic domain"/>
    <property type="match status" value="1"/>
</dbReference>
<dbReference type="Pfam" id="PF18962">
    <property type="entry name" value="Por_Secre_tail"/>
    <property type="match status" value="1"/>
</dbReference>
<keyword evidence="4" id="KW-0677">Repeat</keyword>
<proteinExistence type="predicted"/>
<feature type="domain" description="FTP" evidence="14">
    <location>
        <begin position="92"/>
        <end position="131"/>
    </location>
</feature>
<feature type="chain" id="PRO_5046239453" evidence="10">
    <location>
        <begin position="26"/>
        <end position="1272"/>
    </location>
</feature>
<keyword evidence="17" id="KW-1185">Reference proteome</keyword>
<comment type="caution">
    <text evidence="16">The sequence shown here is derived from an EMBL/GenBank/DDBJ whole genome shotgun (WGS) entry which is preliminary data.</text>
</comment>
<feature type="domain" description="Peptidase M4" evidence="11">
    <location>
        <begin position="378"/>
        <end position="468"/>
    </location>
</feature>
<feature type="domain" description="Calx-beta" evidence="13">
    <location>
        <begin position="694"/>
        <end position="780"/>
    </location>
</feature>
<evidence type="ECO:0000259" key="13">
    <source>
        <dbReference type="Pfam" id="PF03160"/>
    </source>
</evidence>
<evidence type="ECO:0000256" key="9">
    <source>
        <dbReference type="SAM" id="MobiDB-lite"/>
    </source>
</evidence>
<evidence type="ECO:0000259" key="15">
    <source>
        <dbReference type="Pfam" id="PF18962"/>
    </source>
</evidence>
<dbReference type="InterPro" id="IPR026444">
    <property type="entry name" value="Secre_tail"/>
</dbReference>
<evidence type="ECO:0000256" key="5">
    <source>
        <dbReference type="ARBA" id="ARBA00022801"/>
    </source>
</evidence>
<name>A0ABV2TRE9_9FLAO</name>
<keyword evidence="8" id="KW-0482">Metalloprotease</keyword>
<dbReference type="PANTHER" id="PTHR33794">
    <property type="entry name" value="BACILLOLYSIN"/>
    <property type="match status" value="1"/>
</dbReference>
<dbReference type="Gene3D" id="3.10.170.10">
    <property type="match status" value="1"/>
</dbReference>
<dbReference type="InterPro" id="IPR050728">
    <property type="entry name" value="Zinc_Metalloprotease_M4"/>
</dbReference>
<evidence type="ECO:0000313" key="17">
    <source>
        <dbReference type="Proteomes" id="UP001549773"/>
    </source>
</evidence>
<dbReference type="PANTHER" id="PTHR33794:SF1">
    <property type="entry name" value="BACILLOLYSIN"/>
    <property type="match status" value="1"/>
</dbReference>
<evidence type="ECO:0000259" key="11">
    <source>
        <dbReference type="Pfam" id="PF01447"/>
    </source>
</evidence>
<dbReference type="NCBIfam" id="TIGR04183">
    <property type="entry name" value="Por_Secre_tail"/>
    <property type="match status" value="1"/>
</dbReference>
<dbReference type="Pfam" id="PF07504">
    <property type="entry name" value="FTP"/>
    <property type="match status" value="1"/>
</dbReference>
<keyword evidence="3 10" id="KW-0732">Signal</keyword>
<evidence type="ECO:0000256" key="10">
    <source>
        <dbReference type="SAM" id="SignalP"/>
    </source>
</evidence>
<evidence type="ECO:0000256" key="3">
    <source>
        <dbReference type="ARBA" id="ARBA00022729"/>
    </source>
</evidence>
<gene>
    <name evidence="16" type="ORF">ABXZ32_00465</name>
</gene>
<dbReference type="InterPro" id="IPR038081">
    <property type="entry name" value="CalX-like_sf"/>
</dbReference>
<evidence type="ECO:0000256" key="1">
    <source>
        <dbReference type="ARBA" id="ARBA00022670"/>
    </source>
</evidence>